<dbReference type="Gene3D" id="3.40.630.30">
    <property type="match status" value="1"/>
</dbReference>
<proteinExistence type="predicted"/>
<name>A0ABR4PB03_9HELO</name>
<gene>
    <name evidence="2" type="ORF">PVAG01_06943</name>
</gene>
<dbReference type="Pfam" id="PF13302">
    <property type="entry name" value="Acetyltransf_3"/>
    <property type="match status" value="1"/>
</dbReference>
<dbReference type="SUPFAM" id="SSF55729">
    <property type="entry name" value="Acyl-CoA N-acyltransferases (Nat)"/>
    <property type="match status" value="1"/>
</dbReference>
<sequence length="217" mass="23866">MISLPQSAMSSKSNPRLFSEDWTLTVPSHPGLEFVRLTPSYREIYYAFVANPENTLHLNGPDSQGDEEQLAAARKRQVDRYAASTTKRNTIELLVLLDGKAVGRGGIVEIAPNLANIGIQLGREAQGRGLGRVTMQVLLRMSNEVEVDVIEAGTMKTNKAMRGLAASLGLQETDEQKIVPGRGVVAEVMYKNISVAKWKHYEVNIEFKGPAAEETEK</sequence>
<evidence type="ECO:0000259" key="1">
    <source>
        <dbReference type="PROSITE" id="PS51186"/>
    </source>
</evidence>
<organism evidence="2 3">
    <name type="scientific">Phlyctema vagabunda</name>
    <dbReference type="NCBI Taxonomy" id="108571"/>
    <lineage>
        <taxon>Eukaryota</taxon>
        <taxon>Fungi</taxon>
        <taxon>Dikarya</taxon>
        <taxon>Ascomycota</taxon>
        <taxon>Pezizomycotina</taxon>
        <taxon>Leotiomycetes</taxon>
        <taxon>Helotiales</taxon>
        <taxon>Dermateaceae</taxon>
        <taxon>Phlyctema</taxon>
    </lineage>
</organism>
<accession>A0ABR4PB03</accession>
<feature type="domain" description="N-acetyltransferase" evidence="1">
    <location>
        <begin position="32"/>
        <end position="194"/>
    </location>
</feature>
<dbReference type="InterPro" id="IPR000182">
    <property type="entry name" value="GNAT_dom"/>
</dbReference>
<dbReference type="PROSITE" id="PS51186">
    <property type="entry name" value="GNAT"/>
    <property type="match status" value="1"/>
</dbReference>
<evidence type="ECO:0000313" key="3">
    <source>
        <dbReference type="Proteomes" id="UP001629113"/>
    </source>
</evidence>
<dbReference type="EMBL" id="JBFCZG010000006">
    <property type="protein sequence ID" value="KAL3420498.1"/>
    <property type="molecule type" value="Genomic_DNA"/>
</dbReference>
<keyword evidence="3" id="KW-1185">Reference proteome</keyword>
<comment type="caution">
    <text evidence="2">The sequence shown here is derived from an EMBL/GenBank/DDBJ whole genome shotgun (WGS) entry which is preliminary data.</text>
</comment>
<protein>
    <recommendedName>
        <fullName evidence="1">N-acetyltransferase domain-containing protein</fullName>
    </recommendedName>
</protein>
<reference evidence="2 3" key="1">
    <citation type="submission" date="2024-06" db="EMBL/GenBank/DDBJ databases">
        <title>Complete genome of Phlyctema vagabunda strain 19-DSS-EL-015.</title>
        <authorList>
            <person name="Fiorenzani C."/>
        </authorList>
    </citation>
    <scope>NUCLEOTIDE SEQUENCE [LARGE SCALE GENOMIC DNA]</scope>
    <source>
        <strain evidence="2 3">19-DSS-EL-015</strain>
    </source>
</reference>
<dbReference type="InterPro" id="IPR016181">
    <property type="entry name" value="Acyl_CoA_acyltransferase"/>
</dbReference>
<evidence type="ECO:0000313" key="2">
    <source>
        <dbReference type="EMBL" id="KAL3420498.1"/>
    </source>
</evidence>
<dbReference type="Proteomes" id="UP001629113">
    <property type="component" value="Unassembled WGS sequence"/>
</dbReference>